<gene>
    <name evidence="9" type="ORF">H9865_11970</name>
</gene>
<comment type="subcellular location">
    <subcellularLocation>
        <location evidence="1">Cell membrane</location>
        <topology evidence="1">Multi-pass membrane protein</topology>
    </subcellularLocation>
</comment>
<dbReference type="PANTHER" id="PTHR42709">
    <property type="entry name" value="ALKALINE PHOSPHATASE LIKE PROTEIN"/>
    <property type="match status" value="1"/>
</dbReference>
<keyword evidence="4 7" id="KW-0812">Transmembrane</keyword>
<name>A0A9D1V6R7_9FIRM</name>
<dbReference type="GO" id="GO:0005886">
    <property type="term" value="C:plasma membrane"/>
    <property type="evidence" value="ECO:0007669"/>
    <property type="project" value="UniProtKB-SubCell"/>
</dbReference>
<evidence type="ECO:0000256" key="4">
    <source>
        <dbReference type="ARBA" id="ARBA00022692"/>
    </source>
</evidence>
<evidence type="ECO:0000256" key="5">
    <source>
        <dbReference type="ARBA" id="ARBA00022989"/>
    </source>
</evidence>
<evidence type="ECO:0000256" key="2">
    <source>
        <dbReference type="ARBA" id="ARBA00010792"/>
    </source>
</evidence>
<feature type="transmembrane region" description="Helical" evidence="7">
    <location>
        <begin position="12"/>
        <end position="30"/>
    </location>
</feature>
<evidence type="ECO:0000256" key="6">
    <source>
        <dbReference type="ARBA" id="ARBA00023136"/>
    </source>
</evidence>
<feature type="transmembrane region" description="Helical" evidence="7">
    <location>
        <begin position="50"/>
        <end position="71"/>
    </location>
</feature>
<dbReference type="Pfam" id="PF09335">
    <property type="entry name" value="VTT_dom"/>
    <property type="match status" value="1"/>
</dbReference>
<proteinExistence type="inferred from homology"/>
<keyword evidence="6 7" id="KW-0472">Membrane</keyword>
<evidence type="ECO:0000256" key="7">
    <source>
        <dbReference type="SAM" id="Phobius"/>
    </source>
</evidence>
<sequence length="208" mass="22349">MEQFIVNVMEDFGYPGMALLIAVENLFPPIPSEVILTFGGFLTTRTALDVWWVVAWATLGAVAGALALYGVGRALGGQRMNALLAGPWGKRLGFDAEAAARAAGWFEKKGAKTVLFCRCVPILRSLISIPAGMARMNLVRFLLYTTAGSFVWNAVLVHLGAAAGESWALLARRFADGSGAVRWVLVAAAAVLLLRRLMKKRDKKSAAP</sequence>
<evidence type="ECO:0000256" key="3">
    <source>
        <dbReference type="ARBA" id="ARBA00022475"/>
    </source>
</evidence>
<dbReference type="Proteomes" id="UP000824193">
    <property type="component" value="Unassembled WGS sequence"/>
</dbReference>
<keyword evidence="3" id="KW-1003">Cell membrane</keyword>
<dbReference type="PANTHER" id="PTHR42709:SF6">
    <property type="entry name" value="UNDECAPRENYL PHOSPHATE TRANSPORTER A"/>
    <property type="match status" value="1"/>
</dbReference>
<reference evidence="9" key="2">
    <citation type="submission" date="2021-04" db="EMBL/GenBank/DDBJ databases">
        <authorList>
            <person name="Gilroy R."/>
        </authorList>
    </citation>
    <scope>NUCLEOTIDE SEQUENCE</scope>
    <source>
        <strain evidence="9">2239</strain>
    </source>
</reference>
<dbReference type="InterPro" id="IPR051311">
    <property type="entry name" value="DedA_domain"/>
</dbReference>
<evidence type="ECO:0000313" key="9">
    <source>
        <dbReference type="EMBL" id="HIX06794.1"/>
    </source>
</evidence>
<dbReference type="EMBL" id="DXFW01000040">
    <property type="protein sequence ID" value="HIX06794.1"/>
    <property type="molecule type" value="Genomic_DNA"/>
</dbReference>
<evidence type="ECO:0000259" key="8">
    <source>
        <dbReference type="Pfam" id="PF09335"/>
    </source>
</evidence>
<organism evidence="9 10">
    <name type="scientific">Candidatus Allofournierella pullicola</name>
    <dbReference type="NCBI Taxonomy" id="2838596"/>
    <lineage>
        <taxon>Bacteria</taxon>
        <taxon>Bacillati</taxon>
        <taxon>Bacillota</taxon>
        <taxon>Clostridia</taxon>
        <taxon>Eubacteriales</taxon>
        <taxon>Oscillospiraceae</taxon>
        <taxon>Allofournierella</taxon>
    </lineage>
</organism>
<comment type="similarity">
    <text evidence="2">Belongs to the DedA family.</text>
</comment>
<feature type="transmembrane region" description="Helical" evidence="7">
    <location>
        <begin position="180"/>
        <end position="198"/>
    </location>
</feature>
<dbReference type="InterPro" id="IPR032816">
    <property type="entry name" value="VTT_dom"/>
</dbReference>
<evidence type="ECO:0000256" key="1">
    <source>
        <dbReference type="ARBA" id="ARBA00004651"/>
    </source>
</evidence>
<dbReference type="AlphaFoldDB" id="A0A9D1V6R7"/>
<reference evidence="9" key="1">
    <citation type="journal article" date="2021" name="PeerJ">
        <title>Extensive microbial diversity within the chicken gut microbiome revealed by metagenomics and culture.</title>
        <authorList>
            <person name="Gilroy R."/>
            <person name="Ravi A."/>
            <person name="Getino M."/>
            <person name="Pursley I."/>
            <person name="Horton D.L."/>
            <person name="Alikhan N.F."/>
            <person name="Baker D."/>
            <person name="Gharbi K."/>
            <person name="Hall N."/>
            <person name="Watson M."/>
            <person name="Adriaenssens E.M."/>
            <person name="Foster-Nyarko E."/>
            <person name="Jarju S."/>
            <person name="Secka A."/>
            <person name="Antonio M."/>
            <person name="Oren A."/>
            <person name="Chaudhuri R.R."/>
            <person name="La Ragione R."/>
            <person name="Hildebrand F."/>
            <person name="Pallen M.J."/>
        </authorList>
    </citation>
    <scope>NUCLEOTIDE SEQUENCE</scope>
    <source>
        <strain evidence="9">2239</strain>
    </source>
</reference>
<keyword evidence="5 7" id="KW-1133">Transmembrane helix</keyword>
<feature type="domain" description="VTT" evidence="8">
    <location>
        <begin position="30"/>
        <end position="161"/>
    </location>
</feature>
<protein>
    <submittedName>
        <fullName evidence="9">DedA family protein</fullName>
    </submittedName>
</protein>
<feature type="transmembrane region" description="Helical" evidence="7">
    <location>
        <begin position="141"/>
        <end position="160"/>
    </location>
</feature>
<accession>A0A9D1V6R7</accession>
<comment type="caution">
    <text evidence="9">The sequence shown here is derived from an EMBL/GenBank/DDBJ whole genome shotgun (WGS) entry which is preliminary data.</text>
</comment>
<evidence type="ECO:0000313" key="10">
    <source>
        <dbReference type="Proteomes" id="UP000824193"/>
    </source>
</evidence>